<dbReference type="GO" id="GO:0004340">
    <property type="term" value="F:glucokinase activity"/>
    <property type="evidence" value="ECO:0007669"/>
    <property type="project" value="TreeGrafter"/>
</dbReference>
<dbReference type="GO" id="GO:0001678">
    <property type="term" value="P:intracellular glucose homeostasis"/>
    <property type="evidence" value="ECO:0007669"/>
    <property type="project" value="InterPro"/>
</dbReference>
<dbReference type="PRINTS" id="PR00475">
    <property type="entry name" value="HEXOKINASE"/>
</dbReference>
<dbReference type="InterPro" id="IPR022672">
    <property type="entry name" value="Hexokinase_N"/>
</dbReference>
<dbReference type="GO" id="GO:0005536">
    <property type="term" value="F:D-glucose binding"/>
    <property type="evidence" value="ECO:0007669"/>
    <property type="project" value="InterPro"/>
</dbReference>
<dbReference type="VEuPathDB" id="AmoebaDB:EHI_098290"/>
<dbReference type="EMBL" id="AK418982">
    <property type="protein sequence ID" value="BAN37708.1"/>
    <property type="molecule type" value="mRNA"/>
</dbReference>
<dbReference type="InterPro" id="IPR022673">
    <property type="entry name" value="Hexokinase_C"/>
</dbReference>
<comment type="catalytic activity">
    <reaction evidence="10">
        <text>D-fructose + ATP = D-fructose 6-phosphate + ADP + H(+)</text>
        <dbReference type="Rhea" id="RHEA:16125"/>
        <dbReference type="ChEBI" id="CHEBI:15378"/>
        <dbReference type="ChEBI" id="CHEBI:30616"/>
        <dbReference type="ChEBI" id="CHEBI:37721"/>
        <dbReference type="ChEBI" id="CHEBI:61527"/>
        <dbReference type="ChEBI" id="CHEBI:456216"/>
        <dbReference type="EC" id="2.7.1.1"/>
    </reaction>
    <physiologicalReaction direction="left-to-right" evidence="10">
        <dbReference type="Rhea" id="RHEA:16126"/>
    </physiologicalReaction>
</comment>
<dbReference type="GO" id="GO:0005829">
    <property type="term" value="C:cytosol"/>
    <property type="evidence" value="ECO:0007669"/>
    <property type="project" value="TreeGrafter"/>
</dbReference>
<dbReference type="VEuPathDB" id="AmoebaDB:EHI5A_039090"/>
<feature type="domain" description="Hexokinase N-terminal" evidence="12">
    <location>
        <begin position="2"/>
        <end position="191"/>
    </location>
</feature>
<evidence type="ECO:0000259" key="13">
    <source>
        <dbReference type="Pfam" id="PF03727"/>
    </source>
</evidence>
<evidence type="ECO:0000256" key="10">
    <source>
        <dbReference type="ARBA" id="ARBA00047905"/>
    </source>
</evidence>
<dbReference type="GO" id="GO:0006096">
    <property type="term" value="P:glycolytic process"/>
    <property type="evidence" value="ECO:0007669"/>
    <property type="project" value="UniProtKB-UniPathway"/>
</dbReference>
<proteinExistence type="evidence at transcript level"/>
<evidence type="ECO:0000256" key="2">
    <source>
        <dbReference type="ARBA" id="ARBA00005028"/>
    </source>
</evidence>
<sequence>MQEIIGQFAIDKEKMEIIVSKLLEEMENGLQDKPSTLQMLPTYAPIPTGKEVGTFMGIDVGGTNLRVLLLEIPEPGVRGELKSVECIMPKTSTTVDQFFGFIAQKIKEFVENNNLKEKEIKAGLTFSFAVEQIAIDKGIQQSWSKGWDVKESIGKDIVEIFHNQLAKINVNDIRIVAFINDTVGTFANLAYDDASCGMGLIFGTGTNGCYIEKTSNFAASKLKSVYKEDYMIVNTEWGGLQFPELGLNRFDDMINDVSVNKDQQRYEKMISGIYMGWLARLAIRELIEKKVIFERYADAEVFSNSPDDTQFNDKKKYSSRHTEIVEDTSPELSRVDTILKSLGVNDSTLEERKILKAITEAVVKRAAYLSAAATVALYRKMVPYMKERTTAGIDGTVYEKSVPFKRFYLEAIRLLQPKENFTCQLSKDGSGLGAVIVAAAVACKH</sequence>
<dbReference type="SUPFAM" id="SSF53067">
    <property type="entry name" value="Actin-like ATPase domain"/>
    <property type="match status" value="2"/>
</dbReference>
<dbReference type="UniPathway" id="UPA00109">
    <property type="reaction ID" value="UER00180"/>
</dbReference>
<dbReference type="VEuPathDB" id="AmoebaDB:EHI7A_052510"/>
<dbReference type="GO" id="GO:0008865">
    <property type="term" value="F:fructokinase activity"/>
    <property type="evidence" value="ECO:0007669"/>
    <property type="project" value="TreeGrafter"/>
</dbReference>
<evidence type="ECO:0000256" key="11">
    <source>
        <dbReference type="RuleBase" id="RU362007"/>
    </source>
</evidence>
<dbReference type="Gene3D" id="3.40.367.20">
    <property type="match status" value="1"/>
</dbReference>
<evidence type="ECO:0000256" key="9">
    <source>
        <dbReference type="ARBA" id="ARBA00044613"/>
    </source>
</evidence>
<evidence type="ECO:0000256" key="8">
    <source>
        <dbReference type="ARBA" id="ARBA00023152"/>
    </source>
</evidence>
<dbReference type="PROSITE" id="PS51748">
    <property type="entry name" value="HEXOKINASE_2"/>
    <property type="match status" value="1"/>
</dbReference>
<dbReference type="VEuPathDB" id="AmoebaDB:KM1_095060"/>
<protein>
    <recommendedName>
        <fullName evidence="11">Phosphotransferase</fullName>
        <ecNumber evidence="11">2.7.1.-</ecNumber>
    </recommendedName>
</protein>
<name>A0A060N1Y0_ENTHI</name>
<evidence type="ECO:0000256" key="4">
    <source>
        <dbReference type="ARBA" id="ARBA00022679"/>
    </source>
</evidence>
<dbReference type="InterPro" id="IPR043129">
    <property type="entry name" value="ATPase_NBD"/>
</dbReference>
<keyword evidence="8 11" id="KW-0324">Glycolysis</keyword>
<dbReference type="EC" id="2.7.1.-" evidence="11"/>
<dbReference type="PANTHER" id="PTHR19443:SF16">
    <property type="entry name" value="HEXOKINASE TYPE 1-RELATED"/>
    <property type="match status" value="1"/>
</dbReference>
<dbReference type="Pfam" id="PF00349">
    <property type="entry name" value="Hexokinase_1"/>
    <property type="match status" value="1"/>
</dbReference>
<comment type="pathway">
    <text evidence="1">Carbohydrate degradation; glycolysis; D-glyceraldehyde 3-phosphate and glycerone phosphate from D-glucose: step 1/4.</text>
</comment>
<feature type="domain" description="Hexokinase C-terminal" evidence="13">
    <location>
        <begin position="198"/>
        <end position="439"/>
    </location>
</feature>
<dbReference type="Gene3D" id="3.30.420.40">
    <property type="match status" value="1"/>
</dbReference>
<keyword evidence="4 11" id="KW-0808">Transferase</keyword>
<dbReference type="PANTHER" id="PTHR19443">
    <property type="entry name" value="HEXOKINASE"/>
    <property type="match status" value="1"/>
</dbReference>
<keyword evidence="7 11" id="KW-0067">ATP-binding</keyword>
<dbReference type="VEuPathDB" id="AmoebaDB:EHI5A_083040"/>
<dbReference type="GO" id="GO:0006006">
    <property type="term" value="P:glucose metabolic process"/>
    <property type="evidence" value="ECO:0007669"/>
    <property type="project" value="TreeGrafter"/>
</dbReference>
<evidence type="ECO:0000256" key="5">
    <source>
        <dbReference type="ARBA" id="ARBA00022741"/>
    </source>
</evidence>
<dbReference type="GO" id="GO:0005739">
    <property type="term" value="C:mitochondrion"/>
    <property type="evidence" value="ECO:0007669"/>
    <property type="project" value="TreeGrafter"/>
</dbReference>
<dbReference type="GO" id="GO:0005524">
    <property type="term" value="F:ATP binding"/>
    <property type="evidence" value="ECO:0007669"/>
    <property type="project" value="UniProtKB-UniRule"/>
</dbReference>
<evidence type="ECO:0000256" key="6">
    <source>
        <dbReference type="ARBA" id="ARBA00022777"/>
    </source>
</evidence>
<comment type="pathway">
    <text evidence="2">Carbohydrate metabolism; hexose metabolism.</text>
</comment>
<comment type="catalytic activity">
    <reaction evidence="9">
        <text>a D-hexose + ATP = a D-hexose 6-phosphate + ADP + H(+)</text>
        <dbReference type="Rhea" id="RHEA:22740"/>
        <dbReference type="ChEBI" id="CHEBI:4194"/>
        <dbReference type="ChEBI" id="CHEBI:15378"/>
        <dbReference type="ChEBI" id="CHEBI:30616"/>
        <dbReference type="ChEBI" id="CHEBI:229467"/>
        <dbReference type="ChEBI" id="CHEBI:456216"/>
        <dbReference type="EC" id="2.7.1.1"/>
    </reaction>
    <physiologicalReaction direction="left-to-right" evidence="9">
        <dbReference type="Rhea" id="RHEA:22741"/>
    </physiologicalReaction>
</comment>
<reference evidence="14" key="1">
    <citation type="submission" date="2012-06" db="EMBL/GenBank/DDBJ databases">
        <title>Short 5' UTR of Entamoeba genes.</title>
        <authorList>
            <person name="Hiranuka K."/>
            <person name="Kumagai M."/>
            <person name="Wakaguri H."/>
            <person name="Suzuki Y."/>
            <person name="Sugano S."/>
            <person name="Watanabe J."/>
            <person name="Makioka A."/>
        </authorList>
    </citation>
    <scope>NUCLEOTIDE SEQUENCE</scope>
    <source>
        <strain evidence="14">HM-1:IMSS</strain>
    </source>
</reference>
<evidence type="ECO:0000256" key="1">
    <source>
        <dbReference type="ARBA" id="ARBA00004888"/>
    </source>
</evidence>
<keyword evidence="5 11" id="KW-0547">Nucleotide-binding</keyword>
<evidence type="ECO:0000256" key="3">
    <source>
        <dbReference type="ARBA" id="ARBA00009225"/>
    </source>
</evidence>
<accession>A0A060N1Y0</accession>
<evidence type="ECO:0000313" key="14">
    <source>
        <dbReference type="EMBL" id="BAN37708.1"/>
    </source>
</evidence>
<evidence type="ECO:0000259" key="12">
    <source>
        <dbReference type="Pfam" id="PF00349"/>
    </source>
</evidence>
<dbReference type="AlphaFoldDB" id="A0A060N1Y0"/>
<evidence type="ECO:0000256" key="7">
    <source>
        <dbReference type="ARBA" id="ARBA00022840"/>
    </source>
</evidence>
<keyword evidence="6 11" id="KW-0418">Kinase</keyword>
<organism evidence="14">
    <name type="scientific">Entamoeba histolytica</name>
    <dbReference type="NCBI Taxonomy" id="5759"/>
    <lineage>
        <taxon>Eukaryota</taxon>
        <taxon>Amoebozoa</taxon>
        <taxon>Evosea</taxon>
        <taxon>Archamoebae</taxon>
        <taxon>Mastigamoebida</taxon>
        <taxon>Entamoebidae</taxon>
        <taxon>Entamoeba</taxon>
    </lineage>
</organism>
<dbReference type="Pfam" id="PF03727">
    <property type="entry name" value="Hexokinase_2"/>
    <property type="match status" value="1"/>
</dbReference>
<dbReference type="InterPro" id="IPR001312">
    <property type="entry name" value="Hexokinase"/>
</dbReference>
<comment type="similarity">
    <text evidence="3 11">Belongs to the hexokinase family.</text>
</comment>
<dbReference type="CDD" id="cd24018">
    <property type="entry name" value="ASKHA_NBD_HK_fungi"/>
    <property type="match status" value="1"/>
</dbReference>